<sequence length="102" mass="12186">MKKLISSYFEKGFEIHNPDDFSDRLDIAVVNENTAEDFLQRLSEFKVSNQQLHNIMVQKSYDHIYDMQPFLYVNFDDKELISSFPEPYEHYVPDGKVKLYIQ</sequence>
<protein>
    <recommendedName>
        <fullName evidence="3">Heat induced stress protein YflT</fullName>
    </recommendedName>
</protein>
<evidence type="ECO:0008006" key="3">
    <source>
        <dbReference type="Google" id="ProtNLM"/>
    </source>
</evidence>
<name>A0ABT8E1I0_9BACL</name>
<dbReference type="RefSeq" id="WP_290397935.1">
    <property type="nucleotide sequence ID" value="NZ_JAUHLN010000001.1"/>
</dbReference>
<evidence type="ECO:0000313" key="1">
    <source>
        <dbReference type="EMBL" id="MDN4071777.1"/>
    </source>
</evidence>
<gene>
    <name evidence="1" type="ORF">QYF49_01865</name>
</gene>
<evidence type="ECO:0000313" key="2">
    <source>
        <dbReference type="Proteomes" id="UP001168694"/>
    </source>
</evidence>
<keyword evidence="2" id="KW-1185">Reference proteome</keyword>
<proteinExistence type="predicted"/>
<accession>A0ABT8E1I0</accession>
<reference evidence="1" key="1">
    <citation type="submission" date="2023-06" db="EMBL/GenBank/DDBJ databases">
        <title>Draft Genome Sequences of Representative Paenibacillus Polymyxa, Bacillus cereus, Fictibacillus sp., and Brevibacillus agri Strains Isolated from Amazonian Dark Earth.</title>
        <authorList>
            <person name="Pellegrinetti T.A."/>
            <person name="Cunha I.C.M."/>
            <person name="Chaves M.G."/>
            <person name="Freitas A.S."/>
            <person name="Silva A.V.R."/>
            <person name="Tsai S.M."/>
            <person name="Mendes L.W."/>
        </authorList>
    </citation>
    <scope>NUCLEOTIDE SEQUENCE</scope>
    <source>
        <strain evidence="1">CENA-BCM004</strain>
    </source>
</reference>
<organism evidence="1 2">
    <name type="scientific">Fictibacillus terranigra</name>
    <dbReference type="NCBI Taxonomy" id="3058424"/>
    <lineage>
        <taxon>Bacteria</taxon>
        <taxon>Bacillati</taxon>
        <taxon>Bacillota</taxon>
        <taxon>Bacilli</taxon>
        <taxon>Bacillales</taxon>
        <taxon>Fictibacillaceae</taxon>
        <taxon>Fictibacillus</taxon>
    </lineage>
</organism>
<comment type="caution">
    <text evidence="1">The sequence shown here is derived from an EMBL/GenBank/DDBJ whole genome shotgun (WGS) entry which is preliminary data.</text>
</comment>
<dbReference type="EMBL" id="JAUHLN010000001">
    <property type="protein sequence ID" value="MDN4071777.1"/>
    <property type="molecule type" value="Genomic_DNA"/>
</dbReference>
<dbReference type="Proteomes" id="UP001168694">
    <property type="component" value="Unassembled WGS sequence"/>
</dbReference>